<feature type="transmembrane region" description="Helical" evidence="8">
    <location>
        <begin position="170"/>
        <end position="189"/>
    </location>
</feature>
<keyword evidence="5" id="KW-0040">ANK repeat</keyword>
<dbReference type="InterPro" id="IPR026961">
    <property type="entry name" value="PGG_dom"/>
</dbReference>
<feature type="transmembrane region" description="Helical" evidence="8">
    <location>
        <begin position="201"/>
        <end position="219"/>
    </location>
</feature>
<proteinExistence type="predicted"/>
<dbReference type="PANTHER" id="PTHR24186">
    <property type="entry name" value="PROTEIN PHOSPHATASE 1 REGULATORY SUBUNIT"/>
    <property type="match status" value="1"/>
</dbReference>
<accession>A0A6A1VYG9</accession>
<organism evidence="10 11">
    <name type="scientific">Morella rubra</name>
    <name type="common">Chinese bayberry</name>
    <dbReference type="NCBI Taxonomy" id="262757"/>
    <lineage>
        <taxon>Eukaryota</taxon>
        <taxon>Viridiplantae</taxon>
        <taxon>Streptophyta</taxon>
        <taxon>Embryophyta</taxon>
        <taxon>Tracheophyta</taxon>
        <taxon>Spermatophyta</taxon>
        <taxon>Magnoliopsida</taxon>
        <taxon>eudicotyledons</taxon>
        <taxon>Gunneridae</taxon>
        <taxon>Pentapetalae</taxon>
        <taxon>rosids</taxon>
        <taxon>fabids</taxon>
        <taxon>Fagales</taxon>
        <taxon>Myricaceae</taxon>
        <taxon>Morella</taxon>
    </lineage>
</organism>
<evidence type="ECO:0000256" key="4">
    <source>
        <dbReference type="ARBA" id="ARBA00022989"/>
    </source>
</evidence>
<reference evidence="10 11" key="1">
    <citation type="journal article" date="2019" name="Plant Biotechnol. J.">
        <title>The red bayberry genome and genetic basis of sex determination.</title>
        <authorList>
            <person name="Jia H.M."/>
            <person name="Jia H.J."/>
            <person name="Cai Q.L."/>
            <person name="Wang Y."/>
            <person name="Zhao H.B."/>
            <person name="Yang W.F."/>
            <person name="Wang G.Y."/>
            <person name="Li Y.H."/>
            <person name="Zhan D.L."/>
            <person name="Shen Y.T."/>
            <person name="Niu Q.F."/>
            <person name="Chang L."/>
            <person name="Qiu J."/>
            <person name="Zhao L."/>
            <person name="Xie H.B."/>
            <person name="Fu W.Y."/>
            <person name="Jin J."/>
            <person name="Li X.W."/>
            <person name="Jiao Y."/>
            <person name="Zhou C.C."/>
            <person name="Tu T."/>
            <person name="Chai C.Y."/>
            <person name="Gao J.L."/>
            <person name="Fan L.J."/>
            <person name="van de Weg E."/>
            <person name="Wang J.Y."/>
            <person name="Gao Z.S."/>
        </authorList>
    </citation>
    <scope>NUCLEOTIDE SEQUENCE [LARGE SCALE GENOMIC DNA]</scope>
    <source>
        <tissue evidence="10">Leaves</tissue>
    </source>
</reference>
<evidence type="ECO:0000256" key="5">
    <source>
        <dbReference type="ARBA" id="ARBA00023043"/>
    </source>
</evidence>
<evidence type="ECO:0000313" key="11">
    <source>
        <dbReference type="Proteomes" id="UP000516437"/>
    </source>
</evidence>
<dbReference type="EMBL" id="RXIC02000021">
    <property type="protein sequence ID" value="KAB1217845.1"/>
    <property type="molecule type" value="Genomic_DNA"/>
</dbReference>
<evidence type="ECO:0000256" key="2">
    <source>
        <dbReference type="ARBA" id="ARBA00022692"/>
    </source>
</evidence>
<keyword evidence="4 8" id="KW-1133">Transmembrane helix</keyword>
<keyword evidence="3" id="KW-0677">Repeat</keyword>
<gene>
    <name evidence="10" type="ORF">CJ030_MR3G014745</name>
</gene>
<evidence type="ECO:0000256" key="8">
    <source>
        <dbReference type="SAM" id="Phobius"/>
    </source>
</evidence>
<comment type="caution">
    <text evidence="10">The sequence shown here is derived from an EMBL/GenBank/DDBJ whole genome shotgun (WGS) entry which is preliminary data.</text>
</comment>
<sequence length="228" mass="25404">MADRNAPSYVKLTKDQAPLQEIRIDPGNDNQQPSQVPQTNQPTSVEMAAQTNQSNPTETAAQPIEPEVSRRNWISYFQYKPERDSANDVRNALLVVTALIAAATFQVGCNPPGGVWQETQTVEGKTNYAGKAIMASNGRAFTVFIFCNTFAFNSSVLVIIYLVYQFPFYLLTWMALCGLTFTYAFSVTALLPPEKSSDDKYLIMASVLPWMLSIVQELIKKCRARAAR</sequence>
<protein>
    <recommendedName>
        <fullName evidence="9">PGG domain-containing protein</fullName>
    </recommendedName>
</protein>
<dbReference type="AlphaFoldDB" id="A0A6A1VYG9"/>
<feature type="compositionally biased region" description="Polar residues" evidence="7">
    <location>
        <begin position="28"/>
        <end position="60"/>
    </location>
</feature>
<keyword evidence="2 8" id="KW-0812">Transmembrane</keyword>
<dbReference type="OrthoDB" id="681126at2759"/>
<dbReference type="GO" id="GO:0005886">
    <property type="term" value="C:plasma membrane"/>
    <property type="evidence" value="ECO:0007669"/>
    <property type="project" value="TreeGrafter"/>
</dbReference>
<feature type="transmembrane region" description="Helical" evidence="8">
    <location>
        <begin position="141"/>
        <end position="164"/>
    </location>
</feature>
<evidence type="ECO:0000256" key="1">
    <source>
        <dbReference type="ARBA" id="ARBA00004141"/>
    </source>
</evidence>
<evidence type="ECO:0000259" key="9">
    <source>
        <dbReference type="Pfam" id="PF13962"/>
    </source>
</evidence>
<evidence type="ECO:0000313" key="10">
    <source>
        <dbReference type="EMBL" id="KAB1217845.1"/>
    </source>
</evidence>
<keyword evidence="11" id="KW-1185">Reference proteome</keyword>
<dbReference type="Pfam" id="PF13962">
    <property type="entry name" value="PGG"/>
    <property type="match status" value="1"/>
</dbReference>
<evidence type="ECO:0000256" key="6">
    <source>
        <dbReference type="ARBA" id="ARBA00023136"/>
    </source>
</evidence>
<dbReference type="Proteomes" id="UP000516437">
    <property type="component" value="Chromosome 3"/>
</dbReference>
<name>A0A6A1VYG9_9ROSI</name>
<comment type="subcellular location">
    <subcellularLocation>
        <location evidence="1">Membrane</location>
        <topology evidence="1">Multi-pass membrane protein</topology>
    </subcellularLocation>
</comment>
<evidence type="ECO:0000256" key="3">
    <source>
        <dbReference type="ARBA" id="ARBA00022737"/>
    </source>
</evidence>
<dbReference type="PANTHER" id="PTHR24186:SF37">
    <property type="entry name" value="PGG DOMAIN-CONTAINING PROTEIN"/>
    <property type="match status" value="1"/>
</dbReference>
<keyword evidence="6 8" id="KW-0472">Membrane</keyword>
<feature type="region of interest" description="Disordered" evidence="7">
    <location>
        <begin position="1"/>
        <end position="65"/>
    </location>
</feature>
<evidence type="ECO:0000256" key="7">
    <source>
        <dbReference type="SAM" id="MobiDB-lite"/>
    </source>
</evidence>
<feature type="domain" description="PGG" evidence="9">
    <location>
        <begin position="86"/>
        <end position="185"/>
    </location>
</feature>